<dbReference type="InterPro" id="IPR041236">
    <property type="entry name" value="PriA_C"/>
</dbReference>
<dbReference type="PROSITE" id="PS51192">
    <property type="entry name" value="HELICASE_ATP_BIND_1"/>
    <property type="match status" value="1"/>
</dbReference>
<dbReference type="InterPro" id="IPR042115">
    <property type="entry name" value="PriA_3primeBD_sf"/>
</dbReference>
<dbReference type="SUPFAM" id="SSF52540">
    <property type="entry name" value="P-loop containing nucleoside triphosphate hydrolases"/>
    <property type="match status" value="2"/>
</dbReference>
<keyword evidence="2 11" id="KW-0235">DNA replication</keyword>
<dbReference type="NCBIfam" id="NF004069">
    <property type="entry name" value="PRK05580.2-1"/>
    <property type="match status" value="1"/>
</dbReference>
<dbReference type="InterPro" id="IPR041222">
    <property type="entry name" value="PriA_3primeBD"/>
</dbReference>
<dbReference type="PANTHER" id="PTHR30580:SF0">
    <property type="entry name" value="PRIMOSOMAL PROTEIN N"/>
    <property type="match status" value="1"/>
</dbReference>
<evidence type="ECO:0000259" key="12">
    <source>
        <dbReference type="PROSITE" id="PS51192"/>
    </source>
</evidence>
<comment type="caution">
    <text evidence="14">The sequence shown here is derived from an EMBL/GenBank/DDBJ whole genome shotgun (WGS) entry which is preliminary data.</text>
</comment>
<keyword evidence="8 11" id="KW-0067">ATP-binding</keyword>
<dbReference type="EC" id="5.6.2.4" evidence="11"/>
<comment type="function">
    <text evidence="11">Initiates the restart of stalled replication forks, which reloads the replicative helicase on sites other than the origin of replication. Recognizes and binds to abandoned replication forks and remodels them to uncover a helicase loading site. Promotes assembly of the primosome at these replication forks.</text>
</comment>
<feature type="domain" description="Helicase C-terminal" evidence="13">
    <location>
        <begin position="370"/>
        <end position="524"/>
    </location>
</feature>
<keyword evidence="1 11" id="KW-0639">Primosome</keyword>
<comment type="cofactor">
    <cofactor evidence="11">
        <name>Zn(2+)</name>
        <dbReference type="ChEBI" id="CHEBI:29105"/>
    </cofactor>
    <text evidence="11">Binds 2 zinc ions per subunit.</text>
</comment>
<keyword evidence="9 11" id="KW-0238">DNA-binding</keyword>
<feature type="binding site" evidence="11">
    <location>
        <position position="375"/>
    </location>
    <ligand>
        <name>Zn(2+)</name>
        <dbReference type="ChEBI" id="CHEBI:29105"/>
        <label>1</label>
    </ligand>
</feature>
<dbReference type="InterPro" id="IPR040498">
    <property type="entry name" value="PriA_CRR"/>
</dbReference>
<evidence type="ECO:0000256" key="10">
    <source>
        <dbReference type="ARBA" id="ARBA00023235"/>
    </source>
</evidence>
<feature type="binding site" evidence="11">
    <location>
        <position position="335"/>
    </location>
    <ligand>
        <name>Zn(2+)</name>
        <dbReference type="ChEBI" id="CHEBI:29105"/>
        <label>1</label>
    </ligand>
</feature>
<evidence type="ECO:0000256" key="2">
    <source>
        <dbReference type="ARBA" id="ARBA00022705"/>
    </source>
</evidence>
<keyword evidence="10 11" id="KW-0413">Isomerase</keyword>
<dbReference type="InterPro" id="IPR027417">
    <property type="entry name" value="P-loop_NTPase"/>
</dbReference>
<dbReference type="InterPro" id="IPR011545">
    <property type="entry name" value="DEAD/DEAH_box_helicase_dom"/>
</dbReference>
<keyword evidence="3 11" id="KW-0479">Metal-binding</keyword>
<dbReference type="Pfam" id="PF17764">
    <property type="entry name" value="PriA_3primeBD"/>
    <property type="match status" value="1"/>
</dbReference>
<dbReference type="NCBIfam" id="TIGR00595">
    <property type="entry name" value="priA"/>
    <property type="match status" value="1"/>
</dbReference>
<dbReference type="Pfam" id="PF18319">
    <property type="entry name" value="Zn_ribbon_PriA"/>
    <property type="match status" value="1"/>
</dbReference>
<feature type="binding site" evidence="11">
    <location>
        <position position="338"/>
    </location>
    <ligand>
        <name>Zn(2+)</name>
        <dbReference type="ChEBI" id="CHEBI:29105"/>
        <label>1</label>
    </ligand>
</feature>
<dbReference type="SMART" id="SM00490">
    <property type="entry name" value="HELICc"/>
    <property type="match status" value="1"/>
</dbReference>
<dbReference type="InterPro" id="IPR001650">
    <property type="entry name" value="Helicase_C-like"/>
</dbReference>
<evidence type="ECO:0000313" key="14">
    <source>
        <dbReference type="EMBL" id="MBN2963875.1"/>
    </source>
</evidence>
<feature type="binding site" evidence="11">
    <location>
        <position position="347"/>
    </location>
    <ligand>
        <name>Zn(2+)</name>
        <dbReference type="ChEBI" id="CHEBI:29105"/>
        <label>2</label>
    </ligand>
</feature>
<dbReference type="Gene3D" id="3.40.50.300">
    <property type="entry name" value="P-loop containing nucleotide triphosphate hydrolases"/>
    <property type="match status" value="2"/>
</dbReference>
<keyword evidence="6 11" id="KW-0347">Helicase</keyword>
<dbReference type="Pfam" id="PF18074">
    <property type="entry name" value="PriA_C"/>
    <property type="match status" value="1"/>
</dbReference>
<dbReference type="Gene3D" id="3.40.1440.60">
    <property type="entry name" value="PriA, 3(prime) DNA-binding domain"/>
    <property type="match status" value="1"/>
</dbReference>
<organism evidence="14 15">
    <name type="scientific">Sulfurospirillum tamanense</name>
    <dbReference type="NCBI Taxonomy" id="2813362"/>
    <lineage>
        <taxon>Bacteria</taxon>
        <taxon>Pseudomonadati</taxon>
        <taxon>Campylobacterota</taxon>
        <taxon>Epsilonproteobacteria</taxon>
        <taxon>Campylobacterales</taxon>
        <taxon>Sulfurospirillaceae</taxon>
        <taxon>Sulfurospirillum</taxon>
    </lineage>
</organism>
<evidence type="ECO:0000256" key="6">
    <source>
        <dbReference type="ARBA" id="ARBA00022806"/>
    </source>
</evidence>
<evidence type="ECO:0000256" key="9">
    <source>
        <dbReference type="ARBA" id="ARBA00023125"/>
    </source>
</evidence>
<reference evidence="14" key="2">
    <citation type="submission" date="2021-02" db="EMBL/GenBank/DDBJ databases">
        <authorList>
            <person name="Merkel A.Y."/>
        </authorList>
    </citation>
    <scope>NUCLEOTIDE SEQUENCE</scope>
    <source>
        <strain evidence="14">T05b</strain>
    </source>
</reference>
<feature type="binding site" evidence="11">
    <location>
        <position position="365"/>
    </location>
    <ligand>
        <name>Zn(2+)</name>
        <dbReference type="ChEBI" id="CHEBI:29105"/>
        <label>2</label>
    </ligand>
</feature>
<proteinExistence type="inferred from homology"/>
<comment type="subunit">
    <text evidence="11">Component of the replication restart primosome.</text>
</comment>
<dbReference type="HAMAP" id="MF_00983">
    <property type="entry name" value="PriA"/>
    <property type="match status" value="1"/>
</dbReference>
<dbReference type="Pfam" id="PF00271">
    <property type="entry name" value="Helicase_C"/>
    <property type="match status" value="1"/>
</dbReference>
<keyword evidence="5 11" id="KW-0378">Hydrolase</keyword>
<feature type="binding site" evidence="11">
    <location>
        <position position="344"/>
    </location>
    <ligand>
        <name>Zn(2+)</name>
        <dbReference type="ChEBI" id="CHEBI:29105"/>
        <label>2</label>
    </ligand>
</feature>
<reference evidence="14" key="1">
    <citation type="submission" date="2021-02" db="EMBL/GenBank/DDBJ databases">
        <title>Sulfurospirillum tamanensis sp. nov.</title>
        <authorList>
            <person name="Frolova A."/>
            <person name="Merkel A."/>
            <person name="Slobodkin A."/>
        </authorList>
    </citation>
    <scope>NUCLEOTIDE SEQUENCE</scope>
    <source>
        <strain evidence="14">T05b</strain>
    </source>
</reference>
<dbReference type="InterPro" id="IPR005259">
    <property type="entry name" value="PriA"/>
</dbReference>
<evidence type="ECO:0000256" key="11">
    <source>
        <dbReference type="HAMAP-Rule" id="MF_00983"/>
    </source>
</evidence>
<comment type="catalytic activity">
    <reaction evidence="11">
        <text>ATP + H2O = ADP + phosphate + H(+)</text>
        <dbReference type="Rhea" id="RHEA:13065"/>
        <dbReference type="ChEBI" id="CHEBI:15377"/>
        <dbReference type="ChEBI" id="CHEBI:15378"/>
        <dbReference type="ChEBI" id="CHEBI:30616"/>
        <dbReference type="ChEBI" id="CHEBI:43474"/>
        <dbReference type="ChEBI" id="CHEBI:456216"/>
        <dbReference type="EC" id="5.6.2.4"/>
    </reaction>
</comment>
<keyword evidence="7 11" id="KW-0862">Zinc</keyword>
<sequence>MTHYYTLALLGSAQPCLTYASSQALAIGTRVRVPLQGREKEAVVVEACEKPSFTCKEISQDLGDVFASWQMQCAKFISEYYGSSLGEALALMVPYPKEKTPPIPFTCNASLALSLAQQKAKAFLLQHDKALLFGDTGSGKTEIYLALMQEVLCEGKSAIFLMPEIGLTPQMKERLERHFGVRVAIWHSKLSKVQKQNILARIHTGEVRIVAGPRSALFLPLREVGLIVVDEEHDESYKSSSRPRYNAKDVALMLGTYVGARVVLGSATPSLTSYDKLPTMRLRGTYFQSSRSIVYESGHHELTPTIIAKLAQVVEKKRQAIVFVPTRAHFKHLTCKGCGERFECPFCAVSMSLHKHKNALVCHYCNFASPIPKTCPKCESETMEASRIGTSEVTETLRETLPQIVFEQFDRDEVRTEKQLKSLLKRFNNREIDVLVGTQMLSKGHDYHDIGLSVILGLDSQLAQGDFRAREKALALALQIAGRSGRKGEGEVILQTLNPEFFHAYMDDFERFLKEEKPHREGLYPPFKRLLRLLVSHANELTCKKVVEEVLGKLTAYKERVEVVGHGPSDIGKIAGKYRYHVLLRSDSPRALVQAGLTCKGRLVEVDMDPVSFS</sequence>
<dbReference type="PROSITE" id="PS51194">
    <property type="entry name" value="HELICASE_CTER"/>
    <property type="match status" value="1"/>
</dbReference>
<dbReference type="Pfam" id="PF00270">
    <property type="entry name" value="DEAD"/>
    <property type="match status" value="1"/>
</dbReference>
<protein>
    <recommendedName>
        <fullName evidence="11">Replication restart protein PriA</fullName>
    </recommendedName>
    <alternativeName>
        <fullName evidence="11">ATP-dependent DNA helicase PriA</fullName>
        <ecNumber evidence="11">5.6.2.4</ecNumber>
    </alternativeName>
    <alternativeName>
        <fullName evidence="11">DNA 3'-5' helicase PriA</fullName>
    </alternativeName>
</protein>
<feature type="binding site" evidence="11">
    <location>
        <position position="362"/>
    </location>
    <ligand>
        <name>Zn(2+)</name>
        <dbReference type="ChEBI" id="CHEBI:29105"/>
        <label>2</label>
    </ligand>
</feature>
<dbReference type="InterPro" id="IPR014001">
    <property type="entry name" value="Helicase_ATP-bd"/>
</dbReference>
<comment type="similarity">
    <text evidence="11">Belongs to the helicase family. PriA subfamily.</text>
</comment>
<evidence type="ECO:0000256" key="4">
    <source>
        <dbReference type="ARBA" id="ARBA00022741"/>
    </source>
</evidence>
<keyword evidence="4 11" id="KW-0547">Nucleotide-binding</keyword>
<feature type="binding site" evidence="11">
    <location>
        <position position="378"/>
    </location>
    <ligand>
        <name>Zn(2+)</name>
        <dbReference type="ChEBI" id="CHEBI:29105"/>
        <label>1</label>
    </ligand>
</feature>
<evidence type="ECO:0000256" key="1">
    <source>
        <dbReference type="ARBA" id="ARBA00022515"/>
    </source>
</evidence>
<comment type="catalytic activity">
    <reaction evidence="11">
        <text>Couples ATP hydrolysis with the unwinding of duplex DNA by translocating in the 3'-5' direction.</text>
        <dbReference type="EC" id="5.6.2.4"/>
    </reaction>
</comment>
<name>A0ABS2WQL1_9BACT</name>
<evidence type="ECO:0000256" key="5">
    <source>
        <dbReference type="ARBA" id="ARBA00022801"/>
    </source>
</evidence>
<keyword evidence="15" id="KW-1185">Reference proteome</keyword>
<evidence type="ECO:0000313" key="15">
    <source>
        <dbReference type="Proteomes" id="UP000703590"/>
    </source>
</evidence>
<dbReference type="SMART" id="SM00487">
    <property type="entry name" value="DEXDc"/>
    <property type="match status" value="1"/>
</dbReference>
<dbReference type="PANTHER" id="PTHR30580">
    <property type="entry name" value="PRIMOSOMAL PROTEIN N"/>
    <property type="match status" value="1"/>
</dbReference>
<evidence type="ECO:0000256" key="7">
    <source>
        <dbReference type="ARBA" id="ARBA00022833"/>
    </source>
</evidence>
<evidence type="ECO:0000256" key="8">
    <source>
        <dbReference type="ARBA" id="ARBA00022840"/>
    </source>
</evidence>
<evidence type="ECO:0000256" key="3">
    <source>
        <dbReference type="ARBA" id="ARBA00022723"/>
    </source>
</evidence>
<dbReference type="EMBL" id="JAFHKK010000005">
    <property type="protein sequence ID" value="MBN2963875.1"/>
    <property type="molecule type" value="Genomic_DNA"/>
</dbReference>
<feature type="domain" description="Helicase ATP-binding" evidence="12">
    <location>
        <begin position="121"/>
        <end position="287"/>
    </location>
</feature>
<accession>A0ABS2WQL1</accession>
<dbReference type="Proteomes" id="UP000703590">
    <property type="component" value="Unassembled WGS sequence"/>
</dbReference>
<gene>
    <name evidence="11" type="primary">priA</name>
    <name evidence="14" type="ORF">JWV37_03695</name>
</gene>
<evidence type="ECO:0000259" key="13">
    <source>
        <dbReference type="PROSITE" id="PS51194"/>
    </source>
</evidence>